<keyword evidence="4 9" id="KW-0274">FAD</keyword>
<evidence type="ECO:0000256" key="5">
    <source>
        <dbReference type="ARBA" id="ARBA00023002"/>
    </source>
</evidence>
<comment type="similarity">
    <text evidence="2">Belongs to the DAMOX/DASOX family.</text>
</comment>
<evidence type="ECO:0000313" key="12">
    <source>
        <dbReference type="Proteomes" id="UP000642070"/>
    </source>
</evidence>
<dbReference type="GO" id="GO:0019478">
    <property type="term" value="P:D-amino acid catabolic process"/>
    <property type="evidence" value="ECO:0007669"/>
    <property type="project" value="TreeGrafter"/>
</dbReference>
<dbReference type="PANTHER" id="PTHR11530:SF11">
    <property type="entry name" value="D-ASPARTATE OXIDASE"/>
    <property type="match status" value="1"/>
</dbReference>
<dbReference type="Proteomes" id="UP000642070">
    <property type="component" value="Unassembled WGS sequence"/>
</dbReference>
<dbReference type="SUPFAM" id="SSF54373">
    <property type="entry name" value="FAD-linked reductases, C-terminal domain"/>
    <property type="match status" value="1"/>
</dbReference>
<dbReference type="AlphaFoldDB" id="A0A917X469"/>
<feature type="binding site" evidence="9">
    <location>
        <begin position="42"/>
        <end position="43"/>
    </location>
    <ligand>
        <name>FAD</name>
        <dbReference type="ChEBI" id="CHEBI:57692"/>
    </ligand>
</feature>
<sequence length="319" mass="34181">MHTGRGVVVVGAGVSGLTTAICLAEAGHRVTVRAAELDLDTTSFAAGAIWGPYLAKDKRIFPWSDETRQILLELTADPATTGVRDGHGLEAARTPVDPPAWMTALPGFRPAAAEELPDGFVVGWWYSAPLVDMPVYLRYLRGRLDATGTPVERRAVDALAEAAEGDEIVVNCTGVYAGKLTGDESLVPTRGQIVVVENPGIERFFCEHDESALPIAYLPHGPSLALCGSIEPGRWDREPNPDVSARLIRMCATIDPRVATAKVLDHRVGIRPYRPTVRLEHERIGRLDVVHNYGHGGAGVTASWGCANAVVRIVAGLSS</sequence>
<comment type="caution">
    <text evidence="11">The sequence shown here is derived from an EMBL/GenBank/DDBJ whole genome shotgun (WGS) entry which is preliminary data.</text>
</comment>
<dbReference type="PROSITE" id="PS00677">
    <property type="entry name" value="DAO"/>
    <property type="match status" value="1"/>
</dbReference>
<evidence type="ECO:0000256" key="6">
    <source>
        <dbReference type="ARBA" id="ARBA00039101"/>
    </source>
</evidence>
<protein>
    <recommendedName>
        <fullName evidence="7">D-amino-acid oxidase</fullName>
        <ecNumber evidence="6">1.4.3.3</ecNumber>
    </recommendedName>
</protein>
<organism evidence="11 12">
    <name type="scientific">Dactylosporangium sucinum</name>
    <dbReference type="NCBI Taxonomy" id="1424081"/>
    <lineage>
        <taxon>Bacteria</taxon>
        <taxon>Bacillati</taxon>
        <taxon>Actinomycetota</taxon>
        <taxon>Actinomycetes</taxon>
        <taxon>Micromonosporales</taxon>
        <taxon>Micromonosporaceae</taxon>
        <taxon>Dactylosporangium</taxon>
    </lineage>
</organism>
<dbReference type="EMBL" id="BMPI01000049">
    <property type="protein sequence ID" value="GGM63730.1"/>
    <property type="molecule type" value="Genomic_DNA"/>
</dbReference>
<evidence type="ECO:0000256" key="7">
    <source>
        <dbReference type="ARBA" id="ARBA00039751"/>
    </source>
</evidence>
<feature type="binding site" evidence="9">
    <location>
        <position position="156"/>
    </location>
    <ligand>
        <name>FAD</name>
        <dbReference type="ChEBI" id="CHEBI:57692"/>
    </ligand>
</feature>
<accession>A0A917X469</accession>
<evidence type="ECO:0000256" key="4">
    <source>
        <dbReference type="ARBA" id="ARBA00022827"/>
    </source>
</evidence>
<dbReference type="GO" id="GO:0005737">
    <property type="term" value="C:cytoplasm"/>
    <property type="evidence" value="ECO:0007669"/>
    <property type="project" value="TreeGrafter"/>
</dbReference>
<evidence type="ECO:0000256" key="1">
    <source>
        <dbReference type="ARBA" id="ARBA00001974"/>
    </source>
</evidence>
<evidence type="ECO:0000259" key="10">
    <source>
        <dbReference type="Pfam" id="PF01266"/>
    </source>
</evidence>
<dbReference type="EC" id="1.4.3.3" evidence="6"/>
<keyword evidence="3" id="KW-0285">Flavoprotein</keyword>
<feature type="binding site" evidence="9">
    <location>
        <position position="173"/>
    </location>
    <ligand>
        <name>FAD</name>
        <dbReference type="ChEBI" id="CHEBI:57692"/>
    </ligand>
</feature>
<feature type="domain" description="FAD dependent oxidoreductase" evidence="10">
    <location>
        <begin position="7"/>
        <end position="311"/>
    </location>
</feature>
<evidence type="ECO:0000256" key="2">
    <source>
        <dbReference type="ARBA" id="ARBA00006730"/>
    </source>
</evidence>
<dbReference type="InterPro" id="IPR006181">
    <property type="entry name" value="D-amino_acid_oxidase_CS"/>
</dbReference>
<name>A0A917X469_9ACTN</name>
<dbReference type="GO" id="GO:0003884">
    <property type="term" value="F:D-amino-acid oxidase activity"/>
    <property type="evidence" value="ECO:0007669"/>
    <property type="project" value="UniProtKB-EC"/>
</dbReference>
<dbReference type="GO" id="GO:0071949">
    <property type="term" value="F:FAD binding"/>
    <property type="evidence" value="ECO:0007669"/>
    <property type="project" value="InterPro"/>
</dbReference>
<evidence type="ECO:0000256" key="8">
    <source>
        <dbReference type="ARBA" id="ARBA00049547"/>
    </source>
</evidence>
<keyword evidence="12" id="KW-1185">Reference proteome</keyword>
<evidence type="ECO:0000256" key="3">
    <source>
        <dbReference type="ARBA" id="ARBA00022630"/>
    </source>
</evidence>
<dbReference type="InterPro" id="IPR023209">
    <property type="entry name" value="DAO"/>
</dbReference>
<dbReference type="Pfam" id="PF01266">
    <property type="entry name" value="DAO"/>
    <property type="match status" value="1"/>
</dbReference>
<proteinExistence type="inferred from homology"/>
<dbReference type="Gene3D" id="3.40.50.720">
    <property type="entry name" value="NAD(P)-binding Rossmann-like Domain"/>
    <property type="match status" value="1"/>
</dbReference>
<feature type="binding site" evidence="9">
    <location>
        <begin position="296"/>
        <end position="301"/>
    </location>
    <ligand>
        <name>FAD</name>
        <dbReference type="ChEBI" id="CHEBI:57692"/>
    </ligand>
</feature>
<dbReference type="InterPro" id="IPR006076">
    <property type="entry name" value="FAD-dep_OxRdtase"/>
</dbReference>
<dbReference type="RefSeq" id="WP_190254941.1">
    <property type="nucleotide sequence ID" value="NZ_BMPI01000049.1"/>
</dbReference>
<feature type="binding site" evidence="9">
    <location>
        <position position="297"/>
    </location>
    <ligand>
        <name>D-dopa</name>
        <dbReference type="ChEBI" id="CHEBI:149689"/>
    </ligand>
</feature>
<keyword evidence="5" id="KW-0560">Oxidoreductase</keyword>
<dbReference type="PANTHER" id="PTHR11530">
    <property type="entry name" value="D-AMINO ACID OXIDASE"/>
    <property type="match status" value="1"/>
</dbReference>
<evidence type="ECO:0000256" key="9">
    <source>
        <dbReference type="PIRSR" id="PIRSR000189-1"/>
    </source>
</evidence>
<dbReference type="Gene3D" id="3.30.9.10">
    <property type="entry name" value="D-Amino Acid Oxidase, subunit A, domain 2"/>
    <property type="match status" value="1"/>
</dbReference>
<comment type="catalytic activity">
    <reaction evidence="8">
        <text>a D-alpha-amino acid + O2 + H2O = a 2-oxocarboxylate + H2O2 + NH4(+)</text>
        <dbReference type="Rhea" id="RHEA:21816"/>
        <dbReference type="ChEBI" id="CHEBI:15377"/>
        <dbReference type="ChEBI" id="CHEBI:15379"/>
        <dbReference type="ChEBI" id="CHEBI:16240"/>
        <dbReference type="ChEBI" id="CHEBI:28938"/>
        <dbReference type="ChEBI" id="CHEBI:35179"/>
        <dbReference type="ChEBI" id="CHEBI:59871"/>
        <dbReference type="EC" id="1.4.3.3"/>
    </reaction>
    <physiologicalReaction direction="left-to-right" evidence="8">
        <dbReference type="Rhea" id="RHEA:21817"/>
    </physiologicalReaction>
</comment>
<dbReference type="SUPFAM" id="SSF51971">
    <property type="entry name" value="Nucleotide-binding domain"/>
    <property type="match status" value="1"/>
</dbReference>
<reference evidence="11" key="2">
    <citation type="submission" date="2020-09" db="EMBL/GenBank/DDBJ databases">
        <authorList>
            <person name="Sun Q."/>
            <person name="Ohkuma M."/>
        </authorList>
    </citation>
    <scope>NUCLEOTIDE SEQUENCE</scope>
    <source>
        <strain evidence="11">JCM 19831</strain>
    </source>
</reference>
<feature type="binding site" evidence="9">
    <location>
        <position position="271"/>
    </location>
    <ligand>
        <name>D-dopa</name>
        <dbReference type="ChEBI" id="CHEBI:149689"/>
    </ligand>
</feature>
<comment type="cofactor">
    <cofactor evidence="1 9">
        <name>FAD</name>
        <dbReference type="ChEBI" id="CHEBI:57692"/>
    </cofactor>
</comment>
<gene>
    <name evidence="11" type="primary">aao</name>
    <name evidence="11" type="ORF">GCM10007977_076610</name>
</gene>
<reference evidence="11" key="1">
    <citation type="journal article" date="2014" name="Int. J. Syst. Evol. Microbiol.">
        <title>Complete genome sequence of Corynebacterium casei LMG S-19264T (=DSM 44701T), isolated from a smear-ripened cheese.</title>
        <authorList>
            <consortium name="US DOE Joint Genome Institute (JGI-PGF)"/>
            <person name="Walter F."/>
            <person name="Albersmeier A."/>
            <person name="Kalinowski J."/>
            <person name="Ruckert C."/>
        </authorList>
    </citation>
    <scope>NUCLEOTIDE SEQUENCE</scope>
    <source>
        <strain evidence="11">JCM 19831</strain>
    </source>
</reference>
<evidence type="ECO:0000313" key="11">
    <source>
        <dbReference type="EMBL" id="GGM63730.1"/>
    </source>
</evidence>
<dbReference type="PIRSF" id="PIRSF000189">
    <property type="entry name" value="D-aa_oxidase"/>
    <property type="match status" value="1"/>
</dbReference>
<feature type="binding site" evidence="9">
    <location>
        <position position="208"/>
    </location>
    <ligand>
        <name>D-dopa</name>
        <dbReference type="ChEBI" id="CHEBI:149689"/>
    </ligand>
</feature>